<dbReference type="GO" id="GO:0032259">
    <property type="term" value="P:methylation"/>
    <property type="evidence" value="ECO:0007669"/>
    <property type="project" value="InterPro"/>
</dbReference>
<dbReference type="CDD" id="cd00165">
    <property type="entry name" value="S4"/>
    <property type="match status" value="1"/>
</dbReference>
<dbReference type="OrthoDB" id="9784736at2"/>
<comment type="similarity">
    <text evidence="2">Belongs to the TlyA family.</text>
</comment>
<dbReference type="InterPro" id="IPR047048">
    <property type="entry name" value="TlyA"/>
</dbReference>
<evidence type="ECO:0000313" key="6">
    <source>
        <dbReference type="Proteomes" id="UP000092884"/>
    </source>
</evidence>
<dbReference type="PANTHER" id="PTHR32319">
    <property type="entry name" value="BACTERIAL HEMOLYSIN-LIKE PROTEIN"/>
    <property type="match status" value="1"/>
</dbReference>
<evidence type="ECO:0000313" key="5">
    <source>
        <dbReference type="EMBL" id="ANV98632.1"/>
    </source>
</evidence>
<feature type="domain" description="RNA-binding S4" evidence="4">
    <location>
        <begin position="1"/>
        <end position="65"/>
    </location>
</feature>
<proteinExistence type="inferred from homology"/>
<dbReference type="Proteomes" id="UP000092884">
    <property type="component" value="Chromosome"/>
</dbReference>
<dbReference type="SUPFAM" id="SSF53335">
    <property type="entry name" value="S-adenosyl-L-methionine-dependent methyltransferases"/>
    <property type="match status" value="1"/>
</dbReference>
<accession>A0A1B1U7G7</accession>
<keyword evidence="6" id="KW-1185">Reference proteome</keyword>
<dbReference type="GO" id="GO:0008168">
    <property type="term" value="F:methyltransferase activity"/>
    <property type="evidence" value="ECO:0007669"/>
    <property type="project" value="InterPro"/>
</dbReference>
<dbReference type="PROSITE" id="PS50889">
    <property type="entry name" value="S4"/>
    <property type="match status" value="1"/>
</dbReference>
<dbReference type="GO" id="GO:0003723">
    <property type="term" value="F:RNA binding"/>
    <property type="evidence" value="ECO:0007669"/>
    <property type="project" value="UniProtKB-KW"/>
</dbReference>
<dbReference type="Pfam" id="PF01479">
    <property type="entry name" value="S4"/>
    <property type="match status" value="1"/>
</dbReference>
<dbReference type="CDD" id="cd02440">
    <property type="entry name" value="AdoMet_MTases"/>
    <property type="match status" value="1"/>
</dbReference>
<dbReference type="Gene3D" id="3.40.50.150">
    <property type="entry name" value="Vaccinia Virus protein VP39"/>
    <property type="match status" value="1"/>
</dbReference>
<evidence type="ECO:0000256" key="1">
    <source>
        <dbReference type="ARBA" id="ARBA00022884"/>
    </source>
</evidence>
<dbReference type="InterPro" id="IPR004538">
    <property type="entry name" value="Hemolysin_A/TlyA"/>
</dbReference>
<gene>
    <name evidence="5" type="ORF">BBW65_07400</name>
</gene>
<dbReference type="PANTHER" id="PTHR32319:SF0">
    <property type="entry name" value="BACTERIAL HEMOLYSIN-LIKE PROTEIN"/>
    <property type="match status" value="1"/>
</dbReference>
<dbReference type="Pfam" id="PF01728">
    <property type="entry name" value="FtsJ"/>
    <property type="match status" value="1"/>
</dbReference>
<dbReference type="Gene3D" id="3.10.290.10">
    <property type="entry name" value="RNA-binding S4 domain"/>
    <property type="match status" value="1"/>
</dbReference>
<dbReference type="KEGG" id="het:BBW65_07400"/>
<dbReference type="STRING" id="222136.BBW65_07400"/>
<evidence type="ECO:0000256" key="2">
    <source>
        <dbReference type="ARBA" id="ARBA00029460"/>
    </source>
</evidence>
<dbReference type="RefSeq" id="WP_066341578.1">
    <property type="nucleotide sequence ID" value="NZ_CP016503.1"/>
</dbReference>
<reference evidence="6" key="1">
    <citation type="submission" date="2016-07" db="EMBL/GenBank/DDBJ databases">
        <authorList>
            <person name="Florea S."/>
            <person name="Webb J.S."/>
            <person name="Jaromczyk J."/>
            <person name="Schardl C.L."/>
        </authorList>
    </citation>
    <scope>NUCLEOTIDE SEQUENCE [LARGE SCALE GENOMIC DNA]</scope>
    <source>
        <strain evidence="6">MIT 01-6242</strain>
    </source>
</reference>
<protein>
    <recommendedName>
        <fullName evidence="4">RNA-binding S4 domain-containing protein</fullName>
    </recommendedName>
</protein>
<organism evidence="5 6">
    <name type="scientific">Helicobacter enhydrae</name>
    <dbReference type="NCBI Taxonomy" id="222136"/>
    <lineage>
        <taxon>Bacteria</taxon>
        <taxon>Pseudomonadati</taxon>
        <taxon>Campylobacterota</taxon>
        <taxon>Epsilonproteobacteria</taxon>
        <taxon>Campylobacterales</taxon>
        <taxon>Helicobacteraceae</taxon>
        <taxon>Helicobacter</taxon>
    </lineage>
</organism>
<dbReference type="AlphaFoldDB" id="A0A1B1U7G7"/>
<name>A0A1B1U7G7_9HELI</name>
<dbReference type="SMART" id="SM00363">
    <property type="entry name" value="S4"/>
    <property type="match status" value="1"/>
</dbReference>
<dbReference type="SUPFAM" id="SSF55174">
    <property type="entry name" value="Alpha-L RNA-binding motif"/>
    <property type="match status" value="1"/>
</dbReference>
<evidence type="ECO:0000259" key="4">
    <source>
        <dbReference type="SMART" id="SM00363"/>
    </source>
</evidence>
<dbReference type="InterPro" id="IPR029063">
    <property type="entry name" value="SAM-dependent_MTases_sf"/>
</dbReference>
<sequence>MRIDCYLLHNGHASSRQKAQELIAMGCVWVNSKPCDKNSLLVAQGDCVEVVRHKQWVSRAGYKLDGFLKTHAIELEGQRVLDIGSSTGGFSEVLLEYGAREITCVDVGSSQLHPTLRGDPRIIVCENQDIRDFVAESFDFVVCDVSFISLRLLLDKIFSLTSKECLLLFKPQFEVGKNIKRDKKGVIKDLSAVSKALEEFLQLVRYKGFGVLACEKSLIEGKNGNEEYFIYLSKS</sequence>
<keyword evidence="1 3" id="KW-0694">RNA-binding</keyword>
<dbReference type="NCBIfam" id="TIGR00478">
    <property type="entry name" value="tly"/>
    <property type="match status" value="1"/>
</dbReference>
<evidence type="ECO:0000256" key="3">
    <source>
        <dbReference type="PROSITE-ProRule" id="PRU00182"/>
    </source>
</evidence>
<dbReference type="InterPro" id="IPR036986">
    <property type="entry name" value="S4_RNA-bd_sf"/>
</dbReference>
<dbReference type="EMBL" id="CP016503">
    <property type="protein sequence ID" value="ANV98632.1"/>
    <property type="molecule type" value="Genomic_DNA"/>
</dbReference>
<dbReference type="InterPro" id="IPR002942">
    <property type="entry name" value="S4_RNA-bd"/>
</dbReference>
<dbReference type="InterPro" id="IPR002877">
    <property type="entry name" value="RNA_MeTrfase_FtsJ_dom"/>
</dbReference>